<dbReference type="InterPro" id="IPR002781">
    <property type="entry name" value="TM_pro_TauE-like"/>
</dbReference>
<keyword evidence="4 5" id="KW-0472">Membrane</keyword>
<dbReference type="Pfam" id="PF01925">
    <property type="entry name" value="TauE"/>
    <property type="match status" value="1"/>
</dbReference>
<dbReference type="GO" id="GO:0005886">
    <property type="term" value="C:plasma membrane"/>
    <property type="evidence" value="ECO:0007669"/>
    <property type="project" value="UniProtKB-SubCell"/>
</dbReference>
<dbReference type="PANTHER" id="PTHR43483:SF3">
    <property type="entry name" value="MEMBRANE TRANSPORTER PROTEIN HI_0806-RELATED"/>
    <property type="match status" value="1"/>
</dbReference>
<evidence type="ECO:0000256" key="2">
    <source>
        <dbReference type="ARBA" id="ARBA00022692"/>
    </source>
</evidence>
<keyword evidence="5" id="KW-1003">Cell membrane</keyword>
<keyword evidence="7" id="KW-1185">Reference proteome</keyword>
<feature type="transmembrane region" description="Helical" evidence="5">
    <location>
        <begin position="244"/>
        <end position="262"/>
    </location>
</feature>
<keyword evidence="3 5" id="KW-1133">Transmembrane helix</keyword>
<dbReference type="Proteomes" id="UP000294480">
    <property type="component" value="Unassembled WGS sequence"/>
</dbReference>
<proteinExistence type="inferred from homology"/>
<feature type="transmembrane region" description="Helical" evidence="5">
    <location>
        <begin position="6"/>
        <end position="39"/>
    </location>
</feature>
<accession>A0A4R6Y8U9</accession>
<feature type="transmembrane region" description="Helical" evidence="5">
    <location>
        <begin position="81"/>
        <end position="100"/>
    </location>
</feature>
<comment type="caution">
    <text evidence="6">The sequence shown here is derived from an EMBL/GenBank/DDBJ whole genome shotgun (WGS) entry which is preliminary data.</text>
</comment>
<dbReference type="AlphaFoldDB" id="A0A4R6Y8U9"/>
<dbReference type="EMBL" id="SNZE01000007">
    <property type="protein sequence ID" value="TDR31843.1"/>
    <property type="molecule type" value="Genomic_DNA"/>
</dbReference>
<evidence type="ECO:0000256" key="5">
    <source>
        <dbReference type="RuleBase" id="RU363041"/>
    </source>
</evidence>
<sequence>MDLIWLAYPILGCFVGFLAGLLGVGGGLVTVPLLTLILQAQGIHHPDLHKIALASSTTTIAFTAFSSMRSHAAHQNVRWDIVKHILPGIILGTFIGAYLVHILPVSPLRAVFAMFAFYTAYNMLSSRLPKPSRTLPRSPALFGVGNAVGILSTLISAGGGFISVPFMIWCNVPTRLAIGTSAALGFPIALFAVVGYLLTADSAVSLPPHTFAYIYFPAVLGIAMTSMLVAPIGAKIAQRWDVAVLKKIFACLLIVLGIQMVYKMGTGT</sequence>
<name>A0A4R6Y8U9_9BURK</name>
<evidence type="ECO:0000313" key="7">
    <source>
        <dbReference type="Proteomes" id="UP000294480"/>
    </source>
</evidence>
<evidence type="ECO:0000256" key="1">
    <source>
        <dbReference type="ARBA" id="ARBA00004141"/>
    </source>
</evidence>
<dbReference type="RefSeq" id="WP_133619550.1">
    <property type="nucleotide sequence ID" value="NZ_SNZE01000007.1"/>
</dbReference>
<evidence type="ECO:0000256" key="4">
    <source>
        <dbReference type="ARBA" id="ARBA00023136"/>
    </source>
</evidence>
<dbReference type="PANTHER" id="PTHR43483">
    <property type="entry name" value="MEMBRANE TRANSPORTER PROTEIN HI_0806-RELATED"/>
    <property type="match status" value="1"/>
</dbReference>
<evidence type="ECO:0000313" key="6">
    <source>
        <dbReference type="EMBL" id="TDR31843.1"/>
    </source>
</evidence>
<protein>
    <recommendedName>
        <fullName evidence="5">Probable membrane transporter protein</fullName>
    </recommendedName>
</protein>
<feature type="transmembrane region" description="Helical" evidence="5">
    <location>
        <begin position="51"/>
        <end position="69"/>
    </location>
</feature>
<organism evidence="6 7">
    <name type="scientific">Hydromonas duriensis</name>
    <dbReference type="NCBI Taxonomy" id="1527608"/>
    <lineage>
        <taxon>Bacteria</taxon>
        <taxon>Pseudomonadati</taxon>
        <taxon>Pseudomonadota</taxon>
        <taxon>Betaproteobacteria</taxon>
        <taxon>Burkholderiales</taxon>
        <taxon>Burkholderiaceae</taxon>
        <taxon>Hydromonas</taxon>
    </lineage>
</organism>
<keyword evidence="2 5" id="KW-0812">Transmembrane</keyword>
<feature type="transmembrane region" description="Helical" evidence="5">
    <location>
        <begin position="144"/>
        <end position="169"/>
    </location>
</feature>
<reference evidence="6 7" key="1">
    <citation type="submission" date="2019-03" db="EMBL/GenBank/DDBJ databases">
        <title>Genomic Encyclopedia of Type Strains, Phase IV (KMG-IV): sequencing the most valuable type-strain genomes for metagenomic binning, comparative biology and taxonomic classification.</title>
        <authorList>
            <person name="Goeker M."/>
        </authorList>
    </citation>
    <scope>NUCLEOTIDE SEQUENCE [LARGE SCALE GENOMIC DNA]</scope>
    <source>
        <strain evidence="6 7">DSM 102852</strain>
    </source>
</reference>
<comment type="similarity">
    <text evidence="5">Belongs to the 4-toluene sulfonate uptake permease (TSUP) (TC 2.A.102) family.</text>
</comment>
<gene>
    <name evidence="6" type="ORF">DFR44_10760</name>
</gene>
<comment type="subcellular location">
    <subcellularLocation>
        <location evidence="5">Cell membrane</location>
        <topology evidence="5">Multi-pass membrane protein</topology>
    </subcellularLocation>
    <subcellularLocation>
        <location evidence="1">Membrane</location>
        <topology evidence="1">Multi-pass membrane protein</topology>
    </subcellularLocation>
</comment>
<evidence type="ECO:0000256" key="3">
    <source>
        <dbReference type="ARBA" id="ARBA00022989"/>
    </source>
</evidence>
<feature type="transmembrane region" description="Helical" evidence="5">
    <location>
        <begin position="176"/>
        <end position="198"/>
    </location>
</feature>
<feature type="transmembrane region" description="Helical" evidence="5">
    <location>
        <begin position="210"/>
        <end position="232"/>
    </location>
</feature>
<dbReference type="OrthoDB" id="457670at2"/>